<dbReference type="GO" id="GO:0140662">
    <property type="term" value="F:ATP-dependent protein folding chaperone"/>
    <property type="evidence" value="ECO:0007669"/>
    <property type="project" value="InterPro"/>
</dbReference>
<dbReference type="InterPro" id="IPR013126">
    <property type="entry name" value="Hsp_70_fam"/>
</dbReference>
<name>A0A518AJS6_9BACT</name>
<keyword evidence="2" id="KW-0547">Nucleotide-binding</keyword>
<dbReference type="Proteomes" id="UP000315750">
    <property type="component" value="Chromosome"/>
</dbReference>
<keyword evidence="5" id="KW-1185">Reference proteome</keyword>
<dbReference type="PROSITE" id="PS00297">
    <property type="entry name" value="HSP70_1"/>
    <property type="match status" value="1"/>
</dbReference>
<evidence type="ECO:0000313" key="4">
    <source>
        <dbReference type="EMBL" id="QDU54983.1"/>
    </source>
</evidence>
<organism evidence="4 5">
    <name type="scientific">Aeoliella mucimassa</name>
    <dbReference type="NCBI Taxonomy" id="2527972"/>
    <lineage>
        <taxon>Bacteria</taxon>
        <taxon>Pseudomonadati</taxon>
        <taxon>Planctomycetota</taxon>
        <taxon>Planctomycetia</taxon>
        <taxon>Pirellulales</taxon>
        <taxon>Lacipirellulaceae</taxon>
        <taxon>Aeoliella</taxon>
    </lineage>
</organism>
<dbReference type="GO" id="GO:0005524">
    <property type="term" value="F:ATP binding"/>
    <property type="evidence" value="ECO:0007669"/>
    <property type="project" value="UniProtKB-KW"/>
</dbReference>
<evidence type="ECO:0000256" key="3">
    <source>
        <dbReference type="ARBA" id="ARBA00022840"/>
    </source>
</evidence>
<accession>A0A518AJS6</accession>
<dbReference type="AlphaFoldDB" id="A0A518AJS6"/>
<dbReference type="CDD" id="cd10170">
    <property type="entry name" value="ASKHA_NBD_HSP70"/>
    <property type="match status" value="1"/>
</dbReference>
<dbReference type="Gene3D" id="3.30.420.40">
    <property type="match status" value="2"/>
</dbReference>
<dbReference type="PRINTS" id="PR00301">
    <property type="entry name" value="HEATSHOCK70"/>
</dbReference>
<dbReference type="RefSeq" id="WP_145245901.1">
    <property type="nucleotide sequence ID" value="NZ_CP036278.1"/>
</dbReference>
<protein>
    <submittedName>
        <fullName evidence="4">Chaperone protein DnaK</fullName>
    </submittedName>
</protein>
<keyword evidence="3" id="KW-0067">ATP-binding</keyword>
<dbReference type="PANTHER" id="PTHR42749">
    <property type="entry name" value="CELL SHAPE-DETERMINING PROTEIN MREB"/>
    <property type="match status" value="1"/>
</dbReference>
<dbReference type="OrthoDB" id="9760742at2"/>
<comment type="similarity">
    <text evidence="1">Belongs to the heat shock protein 70 family.</text>
</comment>
<evidence type="ECO:0000256" key="1">
    <source>
        <dbReference type="ARBA" id="ARBA00007381"/>
    </source>
</evidence>
<proteinExistence type="inferred from homology"/>
<dbReference type="SUPFAM" id="SSF53067">
    <property type="entry name" value="Actin-like ATPase domain"/>
    <property type="match status" value="2"/>
</dbReference>
<dbReference type="Pfam" id="PF00012">
    <property type="entry name" value="HSP70"/>
    <property type="match status" value="1"/>
</dbReference>
<dbReference type="InterPro" id="IPR021030">
    <property type="entry name" value="DUF3731"/>
</dbReference>
<dbReference type="InterPro" id="IPR043129">
    <property type="entry name" value="ATPase_NBD"/>
</dbReference>
<reference evidence="4 5" key="1">
    <citation type="submission" date="2019-02" db="EMBL/GenBank/DDBJ databases">
        <title>Deep-cultivation of Planctomycetes and their phenomic and genomic characterization uncovers novel biology.</title>
        <authorList>
            <person name="Wiegand S."/>
            <person name="Jogler M."/>
            <person name="Boedeker C."/>
            <person name="Pinto D."/>
            <person name="Vollmers J."/>
            <person name="Rivas-Marin E."/>
            <person name="Kohn T."/>
            <person name="Peeters S.H."/>
            <person name="Heuer A."/>
            <person name="Rast P."/>
            <person name="Oberbeckmann S."/>
            <person name="Bunk B."/>
            <person name="Jeske O."/>
            <person name="Meyerdierks A."/>
            <person name="Storesund J.E."/>
            <person name="Kallscheuer N."/>
            <person name="Luecker S."/>
            <person name="Lage O.M."/>
            <person name="Pohl T."/>
            <person name="Merkel B.J."/>
            <person name="Hornburger P."/>
            <person name="Mueller R.-W."/>
            <person name="Bruemmer F."/>
            <person name="Labrenz M."/>
            <person name="Spormann A.M."/>
            <person name="Op den Camp H."/>
            <person name="Overmann J."/>
            <person name="Amann R."/>
            <person name="Jetten M.S.M."/>
            <person name="Mascher T."/>
            <person name="Medema M.H."/>
            <person name="Devos D.P."/>
            <person name="Kaster A.-K."/>
            <person name="Ovreas L."/>
            <person name="Rohde M."/>
            <person name="Galperin M.Y."/>
            <person name="Jogler C."/>
        </authorList>
    </citation>
    <scope>NUCLEOTIDE SEQUENCE [LARGE SCALE GENOMIC DNA]</scope>
    <source>
        <strain evidence="4 5">Pan181</strain>
    </source>
</reference>
<dbReference type="InterPro" id="IPR018181">
    <property type="entry name" value="Heat_shock_70_CS"/>
</dbReference>
<dbReference type="Pfam" id="PF12531">
    <property type="entry name" value="DUF3731"/>
    <property type="match status" value="1"/>
</dbReference>
<dbReference type="PANTHER" id="PTHR42749:SF1">
    <property type="entry name" value="CELL SHAPE-DETERMINING PROTEIN MREB"/>
    <property type="match status" value="1"/>
</dbReference>
<dbReference type="KEGG" id="amuc:Pan181_11680"/>
<evidence type="ECO:0000256" key="2">
    <source>
        <dbReference type="ARBA" id="ARBA00022741"/>
    </source>
</evidence>
<evidence type="ECO:0000313" key="5">
    <source>
        <dbReference type="Proteomes" id="UP000315750"/>
    </source>
</evidence>
<sequence length="940" mass="103444">MDQPTSHDQDDQQRPSRYVVGIDLGTTNSAMAYVDTHEQPWQVRTLAVPQLVAPFEVASRDTLPSFHYQGTAAEVEAGGLQVPWVESDSANWAVGVLARDEGTAKPGRLIASAKSWLCHAGVDRTSELLPWQGDADVERLSPVDVTSRYLAHLREAWQQAFPKFPLAEQDVVVTLPASFDEVARELTVAAAKRAELPRVLLIEEPQAAFYAWVDRHAESWQQLVTAGQKILVCDVGGGTSDFTLIRVRGREDSGDVEFHRVAVGEHLILGGDNLDLALARHVEQRLAGDGKLPPEQWEVLVRTARRAKETLLGDNPPESLTINLPAAGSKLIGGGLQVEVTRSEVEQLLVDGFLPRTELGERPTRRQSGFQDFGLPYAADAGITRYLAAFLEAHRTTGDDEPTTEHDPARPDLVLFNGGFFASPMLRERLIEVVSSWFDDGSQWQPVVLDHDRLDLAVARGAAYYGMVRRGEGVGITANLARSYYIGLAGEKPQAVCLAPGSASAGQDFELPSTFQLTLAEPVEFPLYVSSTRLVDPPGTIVPVDQAELKPLPPIRTVLDAGRKRDPQTVDVHLHAHLTEIGALELSCRAVDSNASWRLQFDVRSTTQTDMAAHESAAEGEGIVDEQLVESCRAAIASVFDKPAELKPSKLMPKLSDVLEAPRHEWPTSVLRRMWELLMEVEPGRRQSQQHESRWLNLVGYSLRPGYGYAVDDWRVTETWRTVRNRLAFPASQAESLILWRRIAGGLTAGQQLTIAEPLLAGIRALARRFSGGKAGNTTAAFDPAQSPEVWRLVGSLELLPVPIKTEIGSIVVDLLPKRKLEKVKHAMLWTVGRLGQRVPVHGPLNTLVSAARAGKWLDAVLELAADDAMTPLVVMQLARMTGDRHRDLEQSKREQAANWLEQRNAAAHLVELVRHGGTLDHEEQSQVFGEALPSGLRLR</sequence>
<dbReference type="EMBL" id="CP036278">
    <property type="protein sequence ID" value="QDU54983.1"/>
    <property type="molecule type" value="Genomic_DNA"/>
</dbReference>
<dbReference type="Gene3D" id="3.90.640.10">
    <property type="entry name" value="Actin, Chain A, domain 4"/>
    <property type="match status" value="1"/>
</dbReference>
<gene>
    <name evidence="4" type="primary">dnaK_1</name>
    <name evidence="4" type="ORF">Pan181_11680</name>
</gene>